<dbReference type="AlphaFoldDB" id="A0A4R9C258"/>
<feature type="binding site" evidence="13">
    <location>
        <position position="274"/>
    </location>
    <ligand>
        <name>NADPH</name>
        <dbReference type="ChEBI" id="CHEBI:57783"/>
    </ligand>
</feature>
<dbReference type="EC" id="1.1.1.94" evidence="10 13"/>
<dbReference type="RefSeq" id="WP_134710639.1">
    <property type="nucleotide sequence ID" value="NZ_CP119081.1"/>
</dbReference>
<keyword evidence="5 13" id="KW-0520">NAD</keyword>
<evidence type="ECO:0000256" key="3">
    <source>
        <dbReference type="ARBA" id="ARBA00022857"/>
    </source>
</evidence>
<feature type="binding site" evidence="16">
    <location>
        <begin position="7"/>
        <end position="12"/>
    </location>
    <ligand>
        <name>NAD(+)</name>
        <dbReference type="ChEBI" id="CHEBI:57540"/>
    </ligand>
</feature>
<feature type="binding site" evidence="16">
    <location>
        <position position="250"/>
    </location>
    <ligand>
        <name>NAD(+)</name>
        <dbReference type="ChEBI" id="CHEBI:57540"/>
    </ligand>
</feature>
<dbReference type="GeneID" id="97030871"/>
<feature type="binding site" evidence="13">
    <location>
        <position position="239"/>
    </location>
    <ligand>
        <name>sn-glycerol 3-phosphate</name>
        <dbReference type="ChEBI" id="CHEBI:57597"/>
    </ligand>
</feature>
<evidence type="ECO:0000313" key="21">
    <source>
        <dbReference type="Proteomes" id="UP000297454"/>
    </source>
</evidence>
<keyword evidence="4 13" id="KW-0560">Oxidoreductase</keyword>
<feature type="binding site" evidence="13">
    <location>
        <position position="103"/>
    </location>
    <ligand>
        <name>sn-glycerol 3-phosphate</name>
        <dbReference type="ChEBI" id="CHEBI:57597"/>
    </ligand>
</feature>
<dbReference type="Gene3D" id="1.10.1040.10">
    <property type="entry name" value="N-(1-d-carboxylethyl)-l-norvaline Dehydrogenase, domain 2"/>
    <property type="match status" value="1"/>
</dbReference>
<evidence type="ECO:0000256" key="7">
    <source>
        <dbReference type="ARBA" id="ARBA00023209"/>
    </source>
</evidence>
<feature type="binding site" evidence="13">
    <location>
        <position position="250"/>
    </location>
    <ligand>
        <name>sn-glycerol 3-phosphate</name>
        <dbReference type="ChEBI" id="CHEBI:57597"/>
    </ligand>
</feature>
<keyword evidence="13" id="KW-0547">Nucleotide-binding</keyword>
<dbReference type="InterPro" id="IPR011128">
    <property type="entry name" value="G3P_DH_NAD-dep_N"/>
</dbReference>
<evidence type="ECO:0000259" key="18">
    <source>
        <dbReference type="Pfam" id="PF01210"/>
    </source>
</evidence>
<feature type="active site" description="Proton acceptor" evidence="13 14">
    <location>
        <position position="186"/>
    </location>
</feature>
<comment type="caution">
    <text evidence="20">The sequence shown here is derived from an EMBL/GenBank/DDBJ whole genome shotgun (WGS) entry which is preliminary data.</text>
</comment>
<feature type="binding site" evidence="13">
    <location>
        <position position="30"/>
    </location>
    <ligand>
        <name>NADPH</name>
        <dbReference type="ChEBI" id="CHEBI:57783"/>
    </ligand>
</feature>
<gene>
    <name evidence="13" type="primary">gpsA</name>
    <name evidence="20" type="ORF">EQF91_07305</name>
</gene>
<evidence type="ECO:0000256" key="8">
    <source>
        <dbReference type="ARBA" id="ARBA00023264"/>
    </source>
</evidence>
<dbReference type="NCBIfam" id="NF000942">
    <property type="entry name" value="PRK00094.1-4"/>
    <property type="match status" value="1"/>
</dbReference>
<keyword evidence="2 13" id="KW-0444">Lipid biosynthesis</keyword>
<reference evidence="20 21" key="1">
    <citation type="submission" date="2019-01" db="EMBL/GenBank/DDBJ databases">
        <title>Draft Genome Sequences of Helcococcus ovis Strains Isolated from the Uterus and Vagina of Dairy Cows with Metritis.</title>
        <authorList>
            <person name="Cunha F."/>
            <person name="Jeon S.J."/>
            <person name="Kutzer P."/>
            <person name="Galvao K.N."/>
        </authorList>
    </citation>
    <scope>NUCLEOTIDE SEQUENCE [LARGE SCALE GENOMIC DNA]</scope>
    <source>
        <strain evidence="20 21">KG-37</strain>
    </source>
</reference>
<dbReference type="OrthoDB" id="9812273at2"/>
<evidence type="ECO:0000256" key="16">
    <source>
        <dbReference type="PIRSR" id="PIRSR000114-3"/>
    </source>
</evidence>
<dbReference type="HAMAP" id="MF_00394">
    <property type="entry name" value="NAD_Glyc3P_dehydrog"/>
    <property type="match status" value="1"/>
</dbReference>
<name>A0A4R9C258_9FIRM</name>
<dbReference type="SUPFAM" id="SSF51735">
    <property type="entry name" value="NAD(P)-binding Rossmann-fold domains"/>
    <property type="match status" value="1"/>
</dbReference>
<comment type="caution">
    <text evidence="13">Lacks conserved residue(s) required for the propagation of feature annotation.</text>
</comment>
<evidence type="ECO:0000256" key="14">
    <source>
        <dbReference type="PIRSR" id="PIRSR000114-1"/>
    </source>
</evidence>
<evidence type="ECO:0000256" key="11">
    <source>
        <dbReference type="ARBA" id="ARBA00069372"/>
    </source>
</evidence>
<dbReference type="Pfam" id="PF01210">
    <property type="entry name" value="NAD_Gly3P_dh_N"/>
    <property type="match status" value="1"/>
</dbReference>
<dbReference type="InterPro" id="IPR036291">
    <property type="entry name" value="NAD(P)-bd_dom_sf"/>
</dbReference>
<organism evidence="20 21">
    <name type="scientific">Helcococcus ovis</name>
    <dbReference type="NCBI Taxonomy" id="72026"/>
    <lineage>
        <taxon>Bacteria</taxon>
        <taxon>Bacillati</taxon>
        <taxon>Bacillota</taxon>
        <taxon>Tissierellia</taxon>
        <taxon>Tissierellales</taxon>
        <taxon>Peptoniphilaceae</taxon>
        <taxon>Helcococcus</taxon>
    </lineage>
</organism>
<feature type="binding site" evidence="13">
    <location>
        <position position="11"/>
    </location>
    <ligand>
        <name>NADPH</name>
        <dbReference type="ChEBI" id="CHEBI:57783"/>
    </ligand>
</feature>
<feature type="binding site" evidence="13">
    <location>
        <position position="131"/>
    </location>
    <ligand>
        <name>sn-glycerol 3-phosphate</name>
        <dbReference type="ChEBI" id="CHEBI:57597"/>
    </ligand>
</feature>
<evidence type="ECO:0000256" key="15">
    <source>
        <dbReference type="PIRSR" id="PIRSR000114-2"/>
    </source>
</evidence>
<dbReference type="GO" id="GO:0051287">
    <property type="term" value="F:NAD binding"/>
    <property type="evidence" value="ECO:0007669"/>
    <property type="project" value="InterPro"/>
</dbReference>
<feature type="binding site" evidence="13">
    <location>
        <position position="135"/>
    </location>
    <ligand>
        <name>NADPH</name>
        <dbReference type="ChEBI" id="CHEBI:57783"/>
    </ligand>
</feature>
<dbReference type="Gene3D" id="3.40.50.720">
    <property type="entry name" value="NAD(P)-binding Rossmann-like Domain"/>
    <property type="match status" value="1"/>
</dbReference>
<comment type="pathway">
    <text evidence="13">Membrane lipid metabolism; glycerophospholipid metabolism.</text>
</comment>
<proteinExistence type="inferred from homology"/>
<evidence type="ECO:0000259" key="19">
    <source>
        <dbReference type="Pfam" id="PF07479"/>
    </source>
</evidence>
<dbReference type="EMBL" id="SCFR01000031">
    <property type="protein sequence ID" value="TFF64682.1"/>
    <property type="molecule type" value="Genomic_DNA"/>
</dbReference>
<evidence type="ECO:0000256" key="10">
    <source>
        <dbReference type="ARBA" id="ARBA00066687"/>
    </source>
</evidence>
<dbReference type="FunFam" id="1.10.1040.10:FF:000001">
    <property type="entry name" value="Glycerol-3-phosphate dehydrogenase [NAD(P)+]"/>
    <property type="match status" value="1"/>
</dbReference>
<evidence type="ECO:0000256" key="6">
    <source>
        <dbReference type="ARBA" id="ARBA00023098"/>
    </source>
</evidence>
<accession>A0A4R9C258</accession>
<comment type="similarity">
    <text evidence="1 13 17">Belongs to the NAD-dependent glycerol-3-phosphate dehydrogenase family.</text>
</comment>
<evidence type="ECO:0000256" key="9">
    <source>
        <dbReference type="ARBA" id="ARBA00052716"/>
    </source>
</evidence>
<feature type="binding site" evidence="13">
    <location>
        <position position="186"/>
    </location>
    <ligand>
        <name>sn-glycerol 3-phosphate</name>
        <dbReference type="ChEBI" id="CHEBI:57597"/>
    </ligand>
</feature>
<keyword evidence="6 13" id="KW-0443">Lipid metabolism</keyword>
<feature type="binding site" evidence="13">
    <location>
        <position position="103"/>
    </location>
    <ligand>
        <name>NADPH</name>
        <dbReference type="ChEBI" id="CHEBI:57783"/>
    </ligand>
</feature>
<evidence type="ECO:0000256" key="17">
    <source>
        <dbReference type="RuleBase" id="RU000437"/>
    </source>
</evidence>
<feature type="binding site" evidence="15">
    <location>
        <begin position="250"/>
        <end position="251"/>
    </location>
    <ligand>
        <name>substrate</name>
    </ligand>
</feature>
<dbReference type="Pfam" id="PF07479">
    <property type="entry name" value="NAD_Gly3P_dh_C"/>
    <property type="match status" value="1"/>
</dbReference>
<keyword evidence="8 13" id="KW-1208">Phospholipid metabolism</keyword>
<dbReference type="PANTHER" id="PTHR11728:SF1">
    <property type="entry name" value="GLYCEROL-3-PHOSPHATE DEHYDROGENASE [NAD(+)] 2, CHLOROPLASTIC"/>
    <property type="match status" value="1"/>
</dbReference>
<dbReference type="InterPro" id="IPR008927">
    <property type="entry name" value="6-PGluconate_DH-like_C_sf"/>
</dbReference>
<comment type="function">
    <text evidence="13">Catalyzes the reduction of the glycolytic intermediate dihydroxyacetone phosphate (DHAP) to sn-glycerol 3-phosphate (G3P), the key precursor for phospholipid synthesis.</text>
</comment>
<dbReference type="PIRSF" id="PIRSF000114">
    <property type="entry name" value="Glycerol-3-P_dh"/>
    <property type="match status" value="1"/>
</dbReference>
<dbReference type="GO" id="GO:0047952">
    <property type="term" value="F:glycerol-3-phosphate dehydrogenase [NAD(P)+] activity"/>
    <property type="evidence" value="ECO:0007669"/>
    <property type="project" value="UniProtKB-UniRule"/>
</dbReference>
<sequence length="329" mass="36414">MEISVLGGGSWGTAISKELSSKYDVIMYVRNKDTCNSINNLHKNDRYLKDYILPDNIKASSNIKDVLKNKYVINAIPTQKIRNILEDYSKYFNEDNIIINLSKGIELNSNLSISEIFEEFLPNNKFVALSGPSHAEEVIESIPTSLVAASKDINLARDVQELMSSNSLRIYTNNDLVGVELGGAVKNVLALGIGILDGLGLGDNTKAAIMTRGIHEMTRFCVAMGGKDKTLYGLAGLGDLIVTATSIHSRNRKAGELIGKGHTISTLENEIGMVVESISTCKALYNISKQKKIYMPITEVIYKILYENLDIKSATKFLMNKENKDEFEF</sequence>
<feature type="binding site" evidence="15">
    <location>
        <position position="103"/>
    </location>
    <ligand>
        <name>substrate</name>
    </ligand>
</feature>
<dbReference type="GO" id="GO:0046168">
    <property type="term" value="P:glycerol-3-phosphate catabolic process"/>
    <property type="evidence" value="ECO:0007669"/>
    <property type="project" value="InterPro"/>
</dbReference>
<feature type="binding site" evidence="13">
    <location>
        <position position="276"/>
    </location>
    <ligand>
        <name>NADPH</name>
        <dbReference type="ChEBI" id="CHEBI:57783"/>
    </ligand>
</feature>
<evidence type="ECO:0000256" key="13">
    <source>
        <dbReference type="HAMAP-Rule" id="MF_00394"/>
    </source>
</evidence>
<comment type="catalytic activity">
    <reaction evidence="13">
        <text>sn-glycerol 3-phosphate + NAD(+) = dihydroxyacetone phosphate + NADH + H(+)</text>
        <dbReference type="Rhea" id="RHEA:11092"/>
        <dbReference type="ChEBI" id="CHEBI:15378"/>
        <dbReference type="ChEBI" id="CHEBI:57540"/>
        <dbReference type="ChEBI" id="CHEBI:57597"/>
        <dbReference type="ChEBI" id="CHEBI:57642"/>
        <dbReference type="ChEBI" id="CHEBI:57945"/>
        <dbReference type="EC" id="1.1.1.94"/>
    </reaction>
</comment>
<dbReference type="InterPro" id="IPR006109">
    <property type="entry name" value="G3P_DH_NAD-dep_C"/>
</dbReference>
<evidence type="ECO:0000256" key="5">
    <source>
        <dbReference type="ARBA" id="ARBA00023027"/>
    </source>
</evidence>
<dbReference type="GO" id="GO:0005829">
    <property type="term" value="C:cytosol"/>
    <property type="evidence" value="ECO:0007669"/>
    <property type="project" value="TreeGrafter"/>
</dbReference>
<feature type="binding site" evidence="13">
    <location>
        <position position="249"/>
    </location>
    <ligand>
        <name>sn-glycerol 3-phosphate</name>
        <dbReference type="ChEBI" id="CHEBI:57597"/>
    </ligand>
</feature>
<feature type="binding site" evidence="13">
    <location>
        <position position="47"/>
    </location>
    <ligand>
        <name>NADPH</name>
        <dbReference type="ChEBI" id="CHEBI:57783"/>
    </ligand>
</feature>
<dbReference type="InterPro" id="IPR006168">
    <property type="entry name" value="G3P_DH_NAD-dep"/>
</dbReference>
<feature type="binding site" evidence="13">
    <location>
        <position position="10"/>
    </location>
    <ligand>
        <name>NADPH</name>
        <dbReference type="ChEBI" id="CHEBI:57783"/>
    </ligand>
</feature>
<protein>
    <recommendedName>
        <fullName evidence="11 13">Glycerol-3-phosphate dehydrogenase [NAD(P)+]</fullName>
        <ecNumber evidence="10 13">1.1.1.94</ecNumber>
    </recommendedName>
    <alternativeName>
        <fullName evidence="13">NAD(P)(+)-dependent glycerol-3-phosphate dehydrogenase</fullName>
    </alternativeName>
    <alternativeName>
        <fullName evidence="12 13">NAD(P)H-dependent dihydroxyacetone-phosphate reductase</fullName>
    </alternativeName>
</protein>
<dbReference type="GO" id="GO:0046167">
    <property type="term" value="P:glycerol-3-phosphate biosynthetic process"/>
    <property type="evidence" value="ECO:0007669"/>
    <property type="project" value="UniProtKB-UniRule"/>
</dbReference>
<keyword evidence="7 13" id="KW-0594">Phospholipid biosynthesis</keyword>
<feature type="binding site" evidence="13">
    <location>
        <position position="251"/>
    </location>
    <ligand>
        <name>sn-glycerol 3-phosphate</name>
        <dbReference type="ChEBI" id="CHEBI:57597"/>
    </ligand>
</feature>
<feature type="binding site" evidence="16">
    <location>
        <position position="135"/>
    </location>
    <ligand>
        <name>NAD(+)</name>
        <dbReference type="ChEBI" id="CHEBI:57540"/>
    </ligand>
</feature>
<evidence type="ECO:0000256" key="1">
    <source>
        <dbReference type="ARBA" id="ARBA00011009"/>
    </source>
</evidence>
<evidence type="ECO:0000256" key="4">
    <source>
        <dbReference type="ARBA" id="ARBA00023002"/>
    </source>
</evidence>
<comment type="catalytic activity">
    <reaction evidence="9">
        <text>sn-glycerol 3-phosphate + NADP(+) = dihydroxyacetone phosphate + NADPH + H(+)</text>
        <dbReference type="Rhea" id="RHEA:11096"/>
        <dbReference type="ChEBI" id="CHEBI:15378"/>
        <dbReference type="ChEBI" id="CHEBI:57597"/>
        <dbReference type="ChEBI" id="CHEBI:57642"/>
        <dbReference type="ChEBI" id="CHEBI:57783"/>
        <dbReference type="ChEBI" id="CHEBI:58349"/>
        <dbReference type="EC" id="1.1.1.94"/>
    </reaction>
    <physiologicalReaction direction="right-to-left" evidence="9">
        <dbReference type="Rhea" id="RHEA:11098"/>
    </physiologicalReaction>
</comment>
<evidence type="ECO:0000256" key="2">
    <source>
        <dbReference type="ARBA" id="ARBA00022516"/>
    </source>
</evidence>
<dbReference type="UniPathway" id="UPA00940"/>
<dbReference type="InterPro" id="IPR013328">
    <property type="entry name" value="6PGD_dom2"/>
</dbReference>
<keyword evidence="21" id="KW-1185">Reference proteome</keyword>
<dbReference type="PRINTS" id="PR00077">
    <property type="entry name" value="GPDHDRGNASE"/>
</dbReference>
<feature type="domain" description="Glycerol-3-phosphate dehydrogenase NAD-dependent C-terminal" evidence="19">
    <location>
        <begin position="175"/>
        <end position="315"/>
    </location>
</feature>
<keyword evidence="13" id="KW-0963">Cytoplasm</keyword>
<dbReference type="SUPFAM" id="SSF48179">
    <property type="entry name" value="6-phosphogluconate dehydrogenase C-terminal domain-like"/>
    <property type="match status" value="1"/>
</dbReference>
<dbReference type="GO" id="GO:0006650">
    <property type="term" value="P:glycerophospholipid metabolic process"/>
    <property type="evidence" value="ECO:0007669"/>
    <property type="project" value="UniProtKB-UniRule"/>
</dbReference>
<feature type="binding site" evidence="13">
    <location>
        <position position="133"/>
    </location>
    <ligand>
        <name>sn-glycerol 3-phosphate</name>
        <dbReference type="ChEBI" id="CHEBI:57597"/>
    </ligand>
</feature>
<keyword evidence="3 13" id="KW-0521">NADP</keyword>
<dbReference type="GO" id="GO:0005975">
    <property type="term" value="P:carbohydrate metabolic process"/>
    <property type="evidence" value="ECO:0007669"/>
    <property type="project" value="InterPro"/>
</dbReference>
<comment type="subcellular location">
    <subcellularLocation>
        <location evidence="13">Cytoplasm</location>
    </subcellularLocation>
</comment>
<dbReference type="PANTHER" id="PTHR11728">
    <property type="entry name" value="GLYCEROL-3-PHOSPHATE DEHYDROGENASE"/>
    <property type="match status" value="1"/>
</dbReference>
<dbReference type="GO" id="GO:0008654">
    <property type="term" value="P:phospholipid biosynthetic process"/>
    <property type="evidence" value="ECO:0007669"/>
    <property type="project" value="UniProtKB-KW"/>
</dbReference>
<evidence type="ECO:0000313" key="20">
    <source>
        <dbReference type="EMBL" id="TFF64682.1"/>
    </source>
</evidence>
<dbReference type="FunFam" id="3.40.50.720:FF:000019">
    <property type="entry name" value="Glycerol-3-phosphate dehydrogenase [NAD(P)+]"/>
    <property type="match status" value="1"/>
</dbReference>
<dbReference type="Proteomes" id="UP000297454">
    <property type="component" value="Unassembled WGS sequence"/>
</dbReference>
<dbReference type="NCBIfam" id="NF000940">
    <property type="entry name" value="PRK00094.1-2"/>
    <property type="match status" value="1"/>
</dbReference>
<evidence type="ECO:0000256" key="12">
    <source>
        <dbReference type="ARBA" id="ARBA00080511"/>
    </source>
</evidence>
<feature type="binding site" evidence="13">
    <location>
        <position position="250"/>
    </location>
    <ligand>
        <name>NADPH</name>
        <dbReference type="ChEBI" id="CHEBI:57783"/>
    </ligand>
</feature>
<dbReference type="PROSITE" id="PS00957">
    <property type="entry name" value="NAD_G3PDH"/>
    <property type="match status" value="1"/>
</dbReference>
<feature type="domain" description="Glycerol-3-phosphate dehydrogenase NAD-dependent N-terminal" evidence="18">
    <location>
        <begin position="2"/>
        <end position="155"/>
    </location>
</feature>